<reference evidence="2" key="1">
    <citation type="submission" date="2016-10" db="EMBL/GenBank/DDBJ databases">
        <authorList>
            <person name="Varghese N."/>
            <person name="Submissions S."/>
        </authorList>
    </citation>
    <scope>NUCLEOTIDE SEQUENCE [LARGE SCALE GENOMIC DNA]</scope>
    <source>
        <strain evidence="2">LMG 26383,CCUG 61248,R- 45681</strain>
    </source>
</reference>
<dbReference type="OrthoDB" id="9814421at2"/>
<name>A0A1H7Y6G8_9HYPH</name>
<sequence length="80" mass="9133">MAFHIRDPRTDKAVRQLAARKGVSMTEAVRGAVESELAKLEEDKRPMIERIRDIQERVAAYPKTGLKADKAFYDWLSGDE</sequence>
<dbReference type="Pfam" id="PF07704">
    <property type="entry name" value="PSK_trans_fac"/>
    <property type="match status" value="1"/>
</dbReference>
<accession>A0A1H7Y6G8</accession>
<protein>
    <recommendedName>
        <fullName evidence="3">Antitoxin VapB</fullName>
    </recommendedName>
</protein>
<proteinExistence type="predicted"/>
<evidence type="ECO:0000313" key="1">
    <source>
        <dbReference type="EMBL" id="SEM41474.1"/>
    </source>
</evidence>
<dbReference type="EMBL" id="FOAN01000011">
    <property type="protein sequence ID" value="SEM41474.1"/>
    <property type="molecule type" value="Genomic_DNA"/>
</dbReference>
<keyword evidence="2" id="KW-1185">Reference proteome</keyword>
<dbReference type="RefSeq" id="WP_091841460.1">
    <property type="nucleotide sequence ID" value="NZ_FOAN01000011.1"/>
</dbReference>
<evidence type="ECO:0008006" key="3">
    <source>
        <dbReference type="Google" id="ProtNLM"/>
    </source>
</evidence>
<dbReference type="STRING" id="1036779.SAMN04515666_11147"/>
<organism evidence="1 2">
    <name type="scientific">Bosea lupini</name>
    <dbReference type="NCBI Taxonomy" id="1036779"/>
    <lineage>
        <taxon>Bacteria</taxon>
        <taxon>Pseudomonadati</taxon>
        <taxon>Pseudomonadota</taxon>
        <taxon>Alphaproteobacteria</taxon>
        <taxon>Hyphomicrobiales</taxon>
        <taxon>Boseaceae</taxon>
        <taxon>Bosea</taxon>
    </lineage>
</organism>
<dbReference type="Proteomes" id="UP000199664">
    <property type="component" value="Unassembled WGS sequence"/>
</dbReference>
<dbReference type="InterPro" id="IPR011660">
    <property type="entry name" value="VapB-like"/>
</dbReference>
<dbReference type="AlphaFoldDB" id="A0A1H7Y6G8"/>
<evidence type="ECO:0000313" key="2">
    <source>
        <dbReference type="Proteomes" id="UP000199664"/>
    </source>
</evidence>
<gene>
    <name evidence="1" type="ORF">SAMN04515666_11147</name>
</gene>